<feature type="domain" description="GHMP kinase N-terminal" evidence="9">
    <location>
        <begin position="60"/>
        <end position="141"/>
    </location>
</feature>
<keyword evidence="5 7" id="KW-0418">Kinase</keyword>
<dbReference type="InterPro" id="IPR014721">
    <property type="entry name" value="Ribsml_uS5_D2-typ_fold_subgr"/>
</dbReference>
<dbReference type="EMBL" id="CP049742">
    <property type="protein sequence ID" value="QPC46423.1"/>
    <property type="molecule type" value="Genomic_DNA"/>
</dbReference>
<keyword evidence="4 7" id="KW-0547">Nucleotide-binding</keyword>
<evidence type="ECO:0000313" key="12">
    <source>
        <dbReference type="Proteomes" id="UP000593626"/>
    </source>
</evidence>
<evidence type="ECO:0000259" key="9">
    <source>
        <dbReference type="Pfam" id="PF00288"/>
    </source>
</evidence>
<dbReference type="PRINTS" id="PR00958">
    <property type="entry name" value="HOMSERKINASE"/>
</dbReference>
<keyword evidence="7" id="KW-0963">Cytoplasm</keyword>
<evidence type="ECO:0000256" key="1">
    <source>
        <dbReference type="ARBA" id="ARBA00022605"/>
    </source>
</evidence>
<dbReference type="Gene3D" id="3.30.70.890">
    <property type="entry name" value="GHMP kinase, C-terminal domain"/>
    <property type="match status" value="1"/>
</dbReference>
<keyword evidence="6 7" id="KW-0067">ATP-binding</keyword>
<comment type="subcellular location">
    <subcellularLocation>
        <location evidence="7">Cytoplasm</location>
    </subcellularLocation>
</comment>
<accession>A0A7S8CAV2</accession>
<dbReference type="AlphaFoldDB" id="A0A7S8CAV2"/>
<dbReference type="InterPro" id="IPR013750">
    <property type="entry name" value="GHMP_kinase_C_dom"/>
</dbReference>
<dbReference type="InterPro" id="IPR020568">
    <property type="entry name" value="Ribosomal_Su5_D2-typ_SF"/>
</dbReference>
<dbReference type="PIRSF" id="PIRSF000676">
    <property type="entry name" value="Homoser_kin"/>
    <property type="match status" value="1"/>
</dbReference>
<dbReference type="Pfam" id="PF00288">
    <property type="entry name" value="GHMP_kinases_N"/>
    <property type="match status" value="1"/>
</dbReference>
<dbReference type="NCBIfam" id="TIGR00191">
    <property type="entry name" value="thrB"/>
    <property type="match status" value="1"/>
</dbReference>
<sequence length="296" mass="31984">MKKKLTIQVPASSANLGPGFDSVGIALGKYLTLEVQKYSRWHVVAESPHLAHLPNDEEHFIVQTALKIAERYEVELPPCRISIRSDIPLAKGLGTSSSALLAGLELANQMCQLNLTLEEKIQISSELEGHPDNVGPALTGGLFIGAFVQGKVNYTRLDPPNIDFVVAIPPFELLTDDSRNALPSHFPFVTSIEGSALANVLVAALATNNLPALQSVFSSDVFHEPFRQSFIPHWLDLKHSFLSNGALGVALSGGGPSILVITEKGQGESIATTVQKYFPLYEIRCLPVDIQGVVIK</sequence>
<comment type="catalytic activity">
    <reaction evidence="7">
        <text>L-homoserine + ATP = O-phospho-L-homoserine + ADP + H(+)</text>
        <dbReference type="Rhea" id="RHEA:13985"/>
        <dbReference type="ChEBI" id="CHEBI:15378"/>
        <dbReference type="ChEBI" id="CHEBI:30616"/>
        <dbReference type="ChEBI" id="CHEBI:57476"/>
        <dbReference type="ChEBI" id="CHEBI:57590"/>
        <dbReference type="ChEBI" id="CHEBI:456216"/>
        <dbReference type="EC" id="2.7.1.39"/>
    </reaction>
</comment>
<comment type="pathway">
    <text evidence="7">Amino-acid biosynthesis; L-threonine biosynthesis; L-threonine from L-aspartate: step 4/5.</text>
</comment>
<dbReference type="InterPro" id="IPR006204">
    <property type="entry name" value="GHMP_kinase_N_dom"/>
</dbReference>
<gene>
    <name evidence="7" type="primary">thrB</name>
    <name evidence="11" type="ORF">G8O30_05310</name>
</gene>
<dbReference type="KEGG" id="mcui:G8O30_05310"/>
<comment type="caution">
    <text evidence="7">Lacks conserved residue(s) required for the propagation of feature annotation.</text>
</comment>
<comment type="similarity">
    <text evidence="7">Belongs to the GHMP kinase family. Homoserine kinase subfamily.</text>
</comment>
<dbReference type="HAMAP" id="MF_00384">
    <property type="entry name" value="Homoser_kinase"/>
    <property type="match status" value="1"/>
</dbReference>
<keyword evidence="1 7" id="KW-0028">Amino-acid biosynthesis</keyword>
<dbReference type="Gene3D" id="3.30.230.10">
    <property type="match status" value="1"/>
</dbReference>
<dbReference type="Proteomes" id="UP000593626">
    <property type="component" value="Chromosome"/>
</dbReference>
<keyword evidence="3 7" id="KW-0791">Threonine biosynthesis</keyword>
<dbReference type="InterPro" id="IPR000870">
    <property type="entry name" value="Homoserine_kinase"/>
</dbReference>
<evidence type="ECO:0000256" key="7">
    <source>
        <dbReference type="HAMAP-Rule" id="MF_00384"/>
    </source>
</evidence>
<keyword evidence="12" id="KW-1185">Reference proteome</keyword>
<dbReference type="PANTHER" id="PTHR20861">
    <property type="entry name" value="HOMOSERINE/4-DIPHOSPHOCYTIDYL-2-C-METHYL-D-ERYTHRITOL KINASE"/>
    <property type="match status" value="1"/>
</dbReference>
<protein>
    <recommendedName>
        <fullName evidence="7 8">Homoserine kinase</fullName>
        <shortName evidence="7">HK</shortName>
        <shortName evidence="7">HSK</shortName>
        <ecNumber evidence="7 8">2.7.1.39</ecNumber>
    </recommendedName>
</protein>
<dbReference type="InterPro" id="IPR036554">
    <property type="entry name" value="GHMP_kinase_C_sf"/>
</dbReference>
<dbReference type="SUPFAM" id="SSF54211">
    <property type="entry name" value="Ribosomal protein S5 domain 2-like"/>
    <property type="match status" value="1"/>
</dbReference>
<name>A0A7S8CAV2_9BACI</name>
<dbReference type="SUPFAM" id="SSF55060">
    <property type="entry name" value="GHMP Kinase, C-terminal domain"/>
    <property type="match status" value="1"/>
</dbReference>
<comment type="function">
    <text evidence="7">Catalyzes the ATP-dependent phosphorylation of L-homoserine to L-homoserine phosphate.</text>
</comment>
<dbReference type="GO" id="GO:0005524">
    <property type="term" value="F:ATP binding"/>
    <property type="evidence" value="ECO:0007669"/>
    <property type="project" value="UniProtKB-UniRule"/>
</dbReference>
<evidence type="ECO:0000313" key="11">
    <source>
        <dbReference type="EMBL" id="QPC46423.1"/>
    </source>
</evidence>
<proteinExistence type="inferred from homology"/>
<evidence type="ECO:0000259" key="10">
    <source>
        <dbReference type="Pfam" id="PF08544"/>
    </source>
</evidence>
<evidence type="ECO:0000256" key="6">
    <source>
        <dbReference type="ARBA" id="ARBA00022840"/>
    </source>
</evidence>
<evidence type="ECO:0000256" key="4">
    <source>
        <dbReference type="ARBA" id="ARBA00022741"/>
    </source>
</evidence>
<dbReference type="GO" id="GO:0005737">
    <property type="term" value="C:cytoplasm"/>
    <property type="evidence" value="ECO:0007669"/>
    <property type="project" value="UniProtKB-SubCell"/>
</dbReference>
<evidence type="ECO:0000256" key="2">
    <source>
        <dbReference type="ARBA" id="ARBA00022679"/>
    </source>
</evidence>
<keyword evidence="2 7" id="KW-0808">Transferase</keyword>
<organism evidence="11 12">
    <name type="scientific">Mangrovibacillus cuniculi</name>
    <dbReference type="NCBI Taxonomy" id="2593652"/>
    <lineage>
        <taxon>Bacteria</taxon>
        <taxon>Bacillati</taxon>
        <taxon>Bacillota</taxon>
        <taxon>Bacilli</taxon>
        <taxon>Bacillales</taxon>
        <taxon>Bacillaceae</taxon>
        <taxon>Mangrovibacillus</taxon>
    </lineage>
</organism>
<dbReference type="UniPathway" id="UPA00050">
    <property type="reaction ID" value="UER00064"/>
</dbReference>
<evidence type="ECO:0000256" key="3">
    <source>
        <dbReference type="ARBA" id="ARBA00022697"/>
    </source>
</evidence>
<evidence type="ECO:0000256" key="8">
    <source>
        <dbReference type="NCBIfam" id="TIGR00191"/>
    </source>
</evidence>
<dbReference type="PANTHER" id="PTHR20861:SF1">
    <property type="entry name" value="HOMOSERINE KINASE"/>
    <property type="match status" value="1"/>
</dbReference>
<dbReference type="GO" id="GO:0009088">
    <property type="term" value="P:threonine biosynthetic process"/>
    <property type="evidence" value="ECO:0007669"/>
    <property type="project" value="UniProtKB-UniRule"/>
</dbReference>
<dbReference type="Pfam" id="PF08544">
    <property type="entry name" value="GHMP_kinases_C"/>
    <property type="match status" value="1"/>
</dbReference>
<reference evidence="11 12" key="1">
    <citation type="submission" date="2019-07" db="EMBL/GenBank/DDBJ databases">
        <title>Genome sequence of 2 isolates from Red Sea Mangroves.</title>
        <authorList>
            <person name="Sefrji F."/>
            <person name="Michoud G."/>
            <person name="Merlino G."/>
            <person name="Daffonchio D."/>
        </authorList>
    </citation>
    <scope>NUCLEOTIDE SEQUENCE [LARGE SCALE GENOMIC DNA]</scope>
    <source>
        <strain evidence="11 12">R1DC41</strain>
    </source>
</reference>
<dbReference type="RefSeq" id="WP_239673945.1">
    <property type="nucleotide sequence ID" value="NZ_CP049742.1"/>
</dbReference>
<evidence type="ECO:0000256" key="5">
    <source>
        <dbReference type="ARBA" id="ARBA00022777"/>
    </source>
</evidence>
<feature type="domain" description="GHMP kinase C-terminal" evidence="10">
    <location>
        <begin position="204"/>
        <end position="279"/>
    </location>
</feature>
<dbReference type="EC" id="2.7.1.39" evidence="7 8"/>
<dbReference type="GO" id="GO:0004413">
    <property type="term" value="F:homoserine kinase activity"/>
    <property type="evidence" value="ECO:0007669"/>
    <property type="project" value="UniProtKB-UniRule"/>
</dbReference>